<dbReference type="EMBL" id="JAMQBK010000060">
    <property type="protein sequence ID" value="MCM2373204.1"/>
    <property type="molecule type" value="Genomic_DNA"/>
</dbReference>
<accession>A0ABT0U8A7</accession>
<dbReference type="SUPFAM" id="SSF53254">
    <property type="entry name" value="Phosphoglycerate mutase-like"/>
    <property type="match status" value="1"/>
</dbReference>
<gene>
    <name evidence="1" type="ORF">NB063_21545</name>
</gene>
<dbReference type="Pfam" id="PF00300">
    <property type="entry name" value="His_Phos_1"/>
    <property type="match status" value="1"/>
</dbReference>
<name>A0ABT0U8A7_9BACT</name>
<evidence type="ECO:0000313" key="2">
    <source>
        <dbReference type="Proteomes" id="UP001202961"/>
    </source>
</evidence>
<dbReference type="CDD" id="cd07067">
    <property type="entry name" value="HP_PGM_like"/>
    <property type="match status" value="1"/>
</dbReference>
<organism evidence="1 2">
    <name type="scientific">Aporhodopirellula aestuarii</name>
    <dbReference type="NCBI Taxonomy" id="2950107"/>
    <lineage>
        <taxon>Bacteria</taxon>
        <taxon>Pseudomonadati</taxon>
        <taxon>Planctomycetota</taxon>
        <taxon>Planctomycetia</taxon>
        <taxon>Pirellulales</taxon>
        <taxon>Pirellulaceae</taxon>
        <taxon>Aporhodopirellula</taxon>
    </lineage>
</organism>
<reference evidence="1 2" key="1">
    <citation type="journal article" date="2022" name="Syst. Appl. Microbiol.">
        <title>Rhodopirellula aestuarii sp. nov., a novel member of the genus Rhodopirellula isolated from brackish sediments collected in the Tagus River estuary, Portugal.</title>
        <authorList>
            <person name="Vitorino I.R."/>
            <person name="Klimek D."/>
            <person name="Calusinska M."/>
            <person name="Lobo-da-Cunha A."/>
            <person name="Vasconcelos V."/>
            <person name="Lage O.M."/>
        </authorList>
    </citation>
    <scope>NUCLEOTIDE SEQUENCE [LARGE SCALE GENOMIC DNA]</scope>
    <source>
        <strain evidence="1 2">ICT_H3.1</strain>
    </source>
</reference>
<dbReference type="InterPro" id="IPR029033">
    <property type="entry name" value="His_PPase_superfam"/>
</dbReference>
<dbReference type="PANTHER" id="PTHR47623">
    <property type="entry name" value="OS09G0287300 PROTEIN"/>
    <property type="match status" value="1"/>
</dbReference>
<evidence type="ECO:0000313" key="1">
    <source>
        <dbReference type="EMBL" id="MCM2373204.1"/>
    </source>
</evidence>
<dbReference type="Gene3D" id="3.40.50.1240">
    <property type="entry name" value="Phosphoglycerate mutase-like"/>
    <property type="match status" value="1"/>
</dbReference>
<protein>
    <submittedName>
        <fullName evidence="1">Histidine phosphatase family protein</fullName>
    </submittedName>
</protein>
<proteinExistence type="predicted"/>
<keyword evidence="2" id="KW-1185">Reference proteome</keyword>
<comment type="caution">
    <text evidence="1">The sequence shown here is derived from an EMBL/GenBank/DDBJ whole genome shotgun (WGS) entry which is preliminary data.</text>
</comment>
<dbReference type="InterPro" id="IPR013078">
    <property type="entry name" value="His_Pase_superF_clade-1"/>
</dbReference>
<sequence>MRHAKSDWSEANLADHDRPLNARGLRDAPAMARWISESGFLPDCILCSSAKRTQQTAELMLSYWNHTGCETPTLLIKPELYLAGADRIFSTVRHSCGASGEDCANVSRAVLVLGHNPGISHAASMLSGDAVGLPTAAVAVLRCEAADWSMPLDFENSRRVAEMRPKSLDRDIH</sequence>
<dbReference type="RefSeq" id="WP_250930868.1">
    <property type="nucleotide sequence ID" value="NZ_JAMQBK010000060.1"/>
</dbReference>
<dbReference type="Proteomes" id="UP001202961">
    <property type="component" value="Unassembled WGS sequence"/>
</dbReference>
<dbReference type="PANTHER" id="PTHR47623:SF1">
    <property type="entry name" value="OS09G0287300 PROTEIN"/>
    <property type="match status" value="1"/>
</dbReference>